<dbReference type="Proteomes" id="UP000316778">
    <property type="component" value="Unassembled WGS sequence"/>
</dbReference>
<dbReference type="OrthoDB" id="9811959at2"/>
<keyword evidence="2" id="KW-1185">Reference proteome</keyword>
<dbReference type="PANTHER" id="PTHR38471:SF2">
    <property type="entry name" value="FOUR HELIX BUNDLE PROTEIN"/>
    <property type="match status" value="1"/>
</dbReference>
<reference evidence="1 2" key="1">
    <citation type="journal article" date="2013" name="Stand. Genomic Sci.">
        <title>Genomic Encyclopedia of Type Strains, Phase I: The one thousand microbial genomes (KMG-I) project.</title>
        <authorList>
            <person name="Kyrpides N.C."/>
            <person name="Woyke T."/>
            <person name="Eisen J.A."/>
            <person name="Garrity G."/>
            <person name="Lilburn T.G."/>
            <person name="Beck B.J."/>
            <person name="Whitman W.B."/>
            <person name="Hugenholtz P."/>
            <person name="Klenk H.P."/>
        </authorList>
    </citation>
    <scope>NUCLEOTIDE SEQUENCE [LARGE SCALE GENOMIC DNA]</scope>
    <source>
        <strain evidence="1 2">DSM 13484</strain>
    </source>
</reference>
<organism evidence="1 2">
    <name type="scientific">Chitinophaga japonensis</name>
    <name type="common">Flexibacter japonensis</name>
    <dbReference type="NCBI Taxonomy" id="104662"/>
    <lineage>
        <taxon>Bacteria</taxon>
        <taxon>Pseudomonadati</taxon>
        <taxon>Bacteroidota</taxon>
        <taxon>Chitinophagia</taxon>
        <taxon>Chitinophagales</taxon>
        <taxon>Chitinophagaceae</taxon>
        <taxon>Chitinophaga</taxon>
    </lineage>
</organism>
<dbReference type="InterPro" id="IPR012657">
    <property type="entry name" value="23S_rRNA-intervening_sequence"/>
</dbReference>
<sequence length="126" mass="14962">MEARKYLKLNDINAYKTAFHLSNYVWNVVSTWDNLARATIGKQFINATDSISANIAEGFGRHFKKDKINFYRISRGSVIECLDWNEKSKMRRLVTKEQYDYIFCELQKLPQSINLLIKYTRDKLRE</sequence>
<proteinExistence type="predicted"/>
<dbReference type="Pfam" id="PF05635">
    <property type="entry name" value="23S_rRNA_IVP"/>
    <property type="match status" value="1"/>
</dbReference>
<dbReference type="InterPro" id="IPR036583">
    <property type="entry name" value="23S_rRNA_IVS_sf"/>
</dbReference>
<dbReference type="RefSeq" id="WP_145719229.1">
    <property type="nucleotide sequence ID" value="NZ_BAAAFY010000003.1"/>
</dbReference>
<dbReference type="Gene3D" id="1.20.1440.60">
    <property type="entry name" value="23S rRNA-intervening sequence"/>
    <property type="match status" value="1"/>
</dbReference>
<comment type="caution">
    <text evidence="1">The sequence shown here is derived from an EMBL/GenBank/DDBJ whole genome shotgun (WGS) entry which is preliminary data.</text>
</comment>
<name>A0A562SN16_CHIJA</name>
<protein>
    <submittedName>
        <fullName evidence="1">Four helix bundle protein</fullName>
    </submittedName>
</protein>
<dbReference type="NCBIfam" id="TIGR02436">
    <property type="entry name" value="four helix bundle protein"/>
    <property type="match status" value="1"/>
</dbReference>
<accession>A0A562SN16</accession>
<gene>
    <name evidence="1" type="ORF">LX66_5397</name>
</gene>
<evidence type="ECO:0000313" key="2">
    <source>
        <dbReference type="Proteomes" id="UP000316778"/>
    </source>
</evidence>
<dbReference type="PANTHER" id="PTHR38471">
    <property type="entry name" value="FOUR HELIX BUNDLE PROTEIN"/>
    <property type="match status" value="1"/>
</dbReference>
<dbReference type="AlphaFoldDB" id="A0A562SN16"/>
<dbReference type="SUPFAM" id="SSF158446">
    <property type="entry name" value="IVS-encoded protein-like"/>
    <property type="match status" value="1"/>
</dbReference>
<evidence type="ECO:0000313" key="1">
    <source>
        <dbReference type="EMBL" id="TWI82080.1"/>
    </source>
</evidence>
<dbReference type="EMBL" id="VLLG01000007">
    <property type="protein sequence ID" value="TWI82080.1"/>
    <property type="molecule type" value="Genomic_DNA"/>
</dbReference>